<dbReference type="InterPro" id="IPR025333">
    <property type="entry name" value="DUF4239"/>
</dbReference>
<organism evidence="2 3">
    <name type="scientific">Spirosoma flavum</name>
    <dbReference type="NCBI Taxonomy" id="2048557"/>
    <lineage>
        <taxon>Bacteria</taxon>
        <taxon>Pseudomonadati</taxon>
        <taxon>Bacteroidota</taxon>
        <taxon>Cytophagia</taxon>
        <taxon>Cytophagales</taxon>
        <taxon>Cytophagaceae</taxon>
        <taxon>Spirosoma</taxon>
    </lineage>
</organism>
<keyword evidence="1" id="KW-0812">Transmembrane</keyword>
<evidence type="ECO:0000256" key="1">
    <source>
        <dbReference type="SAM" id="Phobius"/>
    </source>
</evidence>
<reference evidence="3" key="1">
    <citation type="journal article" date="2019" name="Int. J. Syst. Evol. Microbiol.">
        <title>The Global Catalogue of Microorganisms (GCM) 10K type strain sequencing project: providing services to taxonomists for standard genome sequencing and annotation.</title>
        <authorList>
            <consortium name="The Broad Institute Genomics Platform"/>
            <consortium name="The Broad Institute Genome Sequencing Center for Infectious Disease"/>
            <person name="Wu L."/>
            <person name="Ma J."/>
        </authorList>
    </citation>
    <scope>NUCLEOTIDE SEQUENCE [LARGE SCALE GENOMIC DNA]</scope>
    <source>
        <strain evidence="3">KCTC 52490</strain>
    </source>
</reference>
<dbReference type="Proteomes" id="UP001597512">
    <property type="component" value="Unassembled WGS sequence"/>
</dbReference>
<evidence type="ECO:0000313" key="3">
    <source>
        <dbReference type="Proteomes" id="UP001597512"/>
    </source>
</evidence>
<comment type="caution">
    <text evidence="2">The sequence shown here is derived from an EMBL/GenBank/DDBJ whole genome shotgun (WGS) entry which is preliminary data.</text>
</comment>
<feature type="transmembrane region" description="Helical" evidence="1">
    <location>
        <begin position="188"/>
        <end position="208"/>
    </location>
</feature>
<gene>
    <name evidence="2" type="ORF">ACFS25_09555</name>
</gene>
<evidence type="ECO:0000313" key="2">
    <source>
        <dbReference type="EMBL" id="MFD2934027.1"/>
    </source>
</evidence>
<dbReference type="RefSeq" id="WP_381499209.1">
    <property type="nucleotide sequence ID" value="NZ_JBHUOM010000002.1"/>
</dbReference>
<feature type="transmembrane region" description="Helical" evidence="1">
    <location>
        <begin position="12"/>
        <end position="30"/>
    </location>
</feature>
<keyword evidence="1" id="KW-1133">Transmembrane helix</keyword>
<accession>A0ABW6AHT4</accession>
<protein>
    <submittedName>
        <fullName evidence="2">DUF4239 domain-containing protein</fullName>
    </submittedName>
</protein>
<proteinExistence type="predicted"/>
<feature type="transmembrane region" description="Helical" evidence="1">
    <location>
        <begin position="215"/>
        <end position="236"/>
    </location>
</feature>
<sequence length="261" mass="29177">MDWVYDLPNWLFFLLCIGTTISFAAIGLLTTRVWVKRHADEHSVQNDLVSYFLGASGVIYGIALGLVAAGVWGNFQALSGQVDEEAAITAALYQDVSAYPLPQRELLRQGLRQYVRVVIQQDWPQLRQGKMPQNSTSCLYGFKKQLFHFTPSDAGLKLIHEQALVQYNELAKVRRVRLQGSDSSLPAVLWWVIILGAAVNIIITWFFVSEHGAYHLLLTVLLALLLGSLLFLTAAMDNPFRGDFSVSAEPFQLILAQMPSH</sequence>
<name>A0ABW6AHT4_9BACT</name>
<keyword evidence="1" id="KW-0472">Membrane</keyword>
<dbReference type="EMBL" id="JBHUOM010000002">
    <property type="protein sequence ID" value="MFD2934027.1"/>
    <property type="molecule type" value="Genomic_DNA"/>
</dbReference>
<dbReference type="Pfam" id="PF14023">
    <property type="entry name" value="Bestrophin-like"/>
    <property type="match status" value="1"/>
</dbReference>
<feature type="transmembrane region" description="Helical" evidence="1">
    <location>
        <begin position="51"/>
        <end position="72"/>
    </location>
</feature>
<keyword evidence="3" id="KW-1185">Reference proteome</keyword>